<dbReference type="EMBL" id="MJEQ01001861">
    <property type="protein sequence ID" value="OIT29127.1"/>
    <property type="molecule type" value="Genomic_DNA"/>
</dbReference>
<proteinExistence type="predicted"/>
<reference evidence="1" key="1">
    <citation type="submission" date="2016-11" db="EMBL/GenBank/DDBJ databases">
        <title>The genome of Nicotiana attenuata.</title>
        <authorList>
            <person name="Xu S."/>
            <person name="Brockmoeller T."/>
            <person name="Gaquerel E."/>
            <person name="Navarro A."/>
            <person name="Kuhl H."/>
            <person name="Gase K."/>
            <person name="Ling Z."/>
            <person name="Zhou W."/>
            <person name="Kreitzer C."/>
            <person name="Stanke M."/>
            <person name="Tang H."/>
            <person name="Lyons E."/>
            <person name="Pandey P."/>
            <person name="Pandey S.P."/>
            <person name="Timmermann B."/>
            <person name="Baldwin I.T."/>
        </authorList>
    </citation>
    <scope>NUCLEOTIDE SEQUENCE [LARGE SCALE GENOMIC DNA]</scope>
    <source>
        <strain evidence="1">UT</strain>
    </source>
</reference>
<accession>A0A314KIJ2</accession>
<dbReference type="Proteomes" id="UP000187609">
    <property type="component" value="Unassembled WGS sequence"/>
</dbReference>
<name>A0A314KIJ2_NICAT</name>
<dbReference type="AlphaFoldDB" id="A0A314KIJ2"/>
<gene>
    <name evidence="1" type="ORF">A4A49_18925</name>
</gene>
<sequence>MASRLRLKVGLFPPLQFHRRIFIGRGFVKFPPRPRVRSKFVAVAGHRFTTYCCIGDYAQDLMLSGTLRMFGGVLMRIRSFAFSRNVSVKHSFVRKIGSITGS</sequence>
<protein>
    <submittedName>
        <fullName evidence="1">Uncharacterized protein</fullName>
    </submittedName>
</protein>
<keyword evidence="2" id="KW-1185">Reference proteome</keyword>
<evidence type="ECO:0000313" key="1">
    <source>
        <dbReference type="EMBL" id="OIT29127.1"/>
    </source>
</evidence>
<evidence type="ECO:0000313" key="2">
    <source>
        <dbReference type="Proteomes" id="UP000187609"/>
    </source>
</evidence>
<organism evidence="1 2">
    <name type="scientific">Nicotiana attenuata</name>
    <name type="common">Coyote tobacco</name>
    <dbReference type="NCBI Taxonomy" id="49451"/>
    <lineage>
        <taxon>Eukaryota</taxon>
        <taxon>Viridiplantae</taxon>
        <taxon>Streptophyta</taxon>
        <taxon>Embryophyta</taxon>
        <taxon>Tracheophyta</taxon>
        <taxon>Spermatophyta</taxon>
        <taxon>Magnoliopsida</taxon>
        <taxon>eudicotyledons</taxon>
        <taxon>Gunneridae</taxon>
        <taxon>Pentapetalae</taxon>
        <taxon>asterids</taxon>
        <taxon>lamiids</taxon>
        <taxon>Solanales</taxon>
        <taxon>Solanaceae</taxon>
        <taxon>Nicotianoideae</taxon>
        <taxon>Nicotianeae</taxon>
        <taxon>Nicotiana</taxon>
    </lineage>
</organism>
<comment type="caution">
    <text evidence="1">The sequence shown here is derived from an EMBL/GenBank/DDBJ whole genome shotgun (WGS) entry which is preliminary data.</text>
</comment>
<dbReference type="Gramene" id="OIT29127">
    <property type="protein sequence ID" value="OIT29127"/>
    <property type="gene ID" value="A4A49_18925"/>
</dbReference>